<dbReference type="PANTHER" id="PTHR41913:SF1">
    <property type="entry name" value="DUF1684 DOMAIN-CONTAINING PROTEIN"/>
    <property type="match status" value="1"/>
</dbReference>
<dbReference type="EMBL" id="BOQP01000016">
    <property type="protein sequence ID" value="GIM72920.1"/>
    <property type="molecule type" value="Genomic_DNA"/>
</dbReference>
<dbReference type="AlphaFoldDB" id="A0A919SJ56"/>
<dbReference type="Pfam" id="PF07920">
    <property type="entry name" value="DUF1684"/>
    <property type="match status" value="1"/>
</dbReference>
<name>A0A919SJ56_9ACTN</name>
<protein>
    <recommendedName>
        <fullName evidence="3">DUF1684 domain-containing protein</fullName>
    </recommendedName>
</protein>
<dbReference type="InterPro" id="IPR012467">
    <property type="entry name" value="DUF1684"/>
</dbReference>
<gene>
    <name evidence="1" type="ORF">Aco04nite_32610</name>
</gene>
<proteinExistence type="predicted"/>
<evidence type="ECO:0008006" key="3">
    <source>
        <dbReference type="Google" id="ProtNLM"/>
    </source>
</evidence>
<dbReference type="RefSeq" id="WP_212998049.1">
    <property type="nucleotide sequence ID" value="NZ_BAAATW010000007.1"/>
</dbReference>
<sequence>MTQVLAVDEHAAWQAERRRAVTAPTGNLALVETRWGADDPEAALAGQPGSVTATRLKRHNPLTGAEERGVRLWDADSAAIRAFQGIDTYAYDPAWVLEARYTEVPDVRKVPFQHAQDAGFTRDLPVPGDLHLTLAGRNYTLNAFDDDGPLLLVFGDPTNGRDTYGSGRFLFVERIAGTDRAILDFNRAFVPPCGFSEHYNCPMPPPQNRLAVPVEAGEKLALFNH</sequence>
<evidence type="ECO:0000313" key="2">
    <source>
        <dbReference type="Proteomes" id="UP000680865"/>
    </source>
</evidence>
<dbReference type="PANTHER" id="PTHR41913">
    <property type="entry name" value="DUF1684 DOMAIN-CONTAINING PROTEIN"/>
    <property type="match status" value="1"/>
</dbReference>
<dbReference type="Proteomes" id="UP000680865">
    <property type="component" value="Unassembled WGS sequence"/>
</dbReference>
<organism evidence="1 2">
    <name type="scientific">Winogradskya consettensis</name>
    <dbReference type="NCBI Taxonomy" id="113560"/>
    <lineage>
        <taxon>Bacteria</taxon>
        <taxon>Bacillati</taxon>
        <taxon>Actinomycetota</taxon>
        <taxon>Actinomycetes</taxon>
        <taxon>Micromonosporales</taxon>
        <taxon>Micromonosporaceae</taxon>
        <taxon>Winogradskya</taxon>
    </lineage>
</organism>
<keyword evidence="2" id="KW-1185">Reference proteome</keyword>
<evidence type="ECO:0000313" key="1">
    <source>
        <dbReference type="EMBL" id="GIM72920.1"/>
    </source>
</evidence>
<accession>A0A919SJ56</accession>
<reference evidence="1" key="1">
    <citation type="submission" date="2021-03" db="EMBL/GenBank/DDBJ databases">
        <title>Whole genome shotgun sequence of Actinoplanes consettensis NBRC 14913.</title>
        <authorList>
            <person name="Komaki H."/>
            <person name="Tamura T."/>
        </authorList>
    </citation>
    <scope>NUCLEOTIDE SEQUENCE</scope>
    <source>
        <strain evidence="1">NBRC 14913</strain>
    </source>
</reference>
<comment type="caution">
    <text evidence="1">The sequence shown here is derived from an EMBL/GenBank/DDBJ whole genome shotgun (WGS) entry which is preliminary data.</text>
</comment>